<proteinExistence type="predicted"/>
<protein>
    <recommendedName>
        <fullName evidence="3">HutD family protein</fullName>
    </recommendedName>
</protein>
<gene>
    <name evidence="1" type="ORF">BIZ92_04020</name>
</gene>
<dbReference type="InterPro" id="IPR010282">
    <property type="entry name" value="Uncharacterised_HutD/Ves"/>
</dbReference>
<comment type="caution">
    <text evidence="1">The sequence shown here is derived from an EMBL/GenBank/DDBJ whole genome shotgun (WGS) entry which is preliminary data.</text>
</comment>
<dbReference type="RefSeq" id="WP_076408457.1">
    <property type="nucleotide sequence ID" value="NZ_AP028040.1"/>
</dbReference>
<organism evidence="1 2">
    <name type="scientific">Alcaligenes xylosoxydans xylosoxydans</name>
    <name type="common">Achromobacter xylosoxidans</name>
    <dbReference type="NCBI Taxonomy" id="85698"/>
    <lineage>
        <taxon>Bacteria</taxon>
        <taxon>Pseudomonadati</taxon>
        <taxon>Pseudomonadota</taxon>
        <taxon>Betaproteobacteria</taxon>
        <taxon>Burkholderiales</taxon>
        <taxon>Alcaligenaceae</taxon>
        <taxon>Achromobacter</taxon>
    </lineage>
</organism>
<sequence length="206" mass="22678">MISHDVRLYRAQDYPRMPWRNGGGTTQEVACNDGGSTSAFEWRLSIADVAQDGGFSLFSGLQRIITVLEGAGIALTVDGSPQPPLRPREAYAFSGDAAVDCRLLDGPIRDFNLIYSPRHYRARLQWIGAAQQWRFHSAASTVLLLNAGGPLTVWRDGQPLPAPARYDCLRIERTALDAQRDGLAEFRLEAPGALDACLIELQPRRG</sequence>
<accession>A0A1R1K242</accession>
<dbReference type="Proteomes" id="UP000187251">
    <property type="component" value="Unassembled WGS sequence"/>
</dbReference>
<evidence type="ECO:0000313" key="2">
    <source>
        <dbReference type="Proteomes" id="UP000187251"/>
    </source>
</evidence>
<dbReference type="SUPFAM" id="SSF51182">
    <property type="entry name" value="RmlC-like cupins"/>
    <property type="match status" value="1"/>
</dbReference>
<evidence type="ECO:0008006" key="3">
    <source>
        <dbReference type="Google" id="ProtNLM"/>
    </source>
</evidence>
<name>A0A1R1K242_ALCXX</name>
<dbReference type="PANTHER" id="PTHR37943">
    <property type="entry name" value="PROTEIN VES"/>
    <property type="match status" value="1"/>
</dbReference>
<evidence type="ECO:0000313" key="1">
    <source>
        <dbReference type="EMBL" id="OMG93500.1"/>
    </source>
</evidence>
<dbReference type="CDD" id="cd20490">
    <property type="entry name" value="cupin_HutD_C"/>
    <property type="match status" value="1"/>
</dbReference>
<dbReference type="EMBL" id="MJMN01000001">
    <property type="protein sequence ID" value="OMG93500.1"/>
    <property type="molecule type" value="Genomic_DNA"/>
</dbReference>
<dbReference type="Pfam" id="PF05962">
    <property type="entry name" value="HutD"/>
    <property type="match status" value="1"/>
</dbReference>
<dbReference type="OrthoDB" id="9800082at2"/>
<reference evidence="1 2" key="1">
    <citation type="submission" date="2016-09" db="EMBL/GenBank/DDBJ databases">
        <title>Phylogenomics of Achromobacter.</title>
        <authorList>
            <person name="Jeukens J."/>
            <person name="Freschi L."/>
            <person name="Vincent A.T."/>
            <person name="Emond-Rheault J.-G."/>
            <person name="Kukavica-Ibrulj I."/>
            <person name="Charette S.J."/>
            <person name="Levesque R.C."/>
        </authorList>
    </citation>
    <scope>NUCLEOTIDE SEQUENCE [LARGE SCALE GENOMIC DNA]</scope>
    <source>
        <strain evidence="1 2">AUS488</strain>
    </source>
</reference>
<dbReference type="InterPro" id="IPR014710">
    <property type="entry name" value="RmlC-like_jellyroll"/>
</dbReference>
<dbReference type="AlphaFoldDB" id="A0A1R1K242"/>
<dbReference type="Gene3D" id="2.60.120.10">
    <property type="entry name" value="Jelly Rolls"/>
    <property type="match status" value="2"/>
</dbReference>
<dbReference type="PANTHER" id="PTHR37943:SF1">
    <property type="entry name" value="PROTEIN VES"/>
    <property type="match status" value="1"/>
</dbReference>
<dbReference type="InterPro" id="IPR011051">
    <property type="entry name" value="RmlC_Cupin_sf"/>
</dbReference>
<dbReference type="CDD" id="cd20293">
    <property type="entry name" value="cupin_HutD_N"/>
    <property type="match status" value="1"/>
</dbReference>